<dbReference type="InterPro" id="IPR011990">
    <property type="entry name" value="TPR-like_helical_dom_sf"/>
</dbReference>
<dbReference type="Gene3D" id="1.25.40.10">
    <property type="entry name" value="Tetratricopeptide repeat domain"/>
    <property type="match status" value="1"/>
</dbReference>
<name>A0A382K4S8_9ZZZZ</name>
<evidence type="ECO:0000313" key="1">
    <source>
        <dbReference type="EMBL" id="SVC19450.1"/>
    </source>
</evidence>
<dbReference type="PANTHER" id="PTHR45588">
    <property type="entry name" value="TPR DOMAIN-CONTAINING PROTEIN"/>
    <property type="match status" value="1"/>
</dbReference>
<dbReference type="AlphaFoldDB" id="A0A382K4S8"/>
<accession>A0A382K4S8</accession>
<reference evidence="1" key="1">
    <citation type="submission" date="2018-05" db="EMBL/GenBank/DDBJ databases">
        <authorList>
            <person name="Lanie J.A."/>
            <person name="Ng W.-L."/>
            <person name="Kazmierczak K.M."/>
            <person name="Andrzejewski T.M."/>
            <person name="Davidsen T.M."/>
            <person name="Wayne K.J."/>
            <person name="Tettelin H."/>
            <person name="Glass J.I."/>
            <person name="Rusch D."/>
            <person name="Podicherti R."/>
            <person name="Tsui H.-C.T."/>
            <person name="Winkler M.E."/>
        </authorList>
    </citation>
    <scope>NUCLEOTIDE SEQUENCE</scope>
</reference>
<organism evidence="1">
    <name type="scientific">marine metagenome</name>
    <dbReference type="NCBI Taxonomy" id="408172"/>
    <lineage>
        <taxon>unclassified sequences</taxon>
        <taxon>metagenomes</taxon>
        <taxon>ecological metagenomes</taxon>
    </lineage>
</organism>
<dbReference type="EMBL" id="UINC01078405">
    <property type="protein sequence ID" value="SVC19450.1"/>
    <property type="molecule type" value="Genomic_DNA"/>
</dbReference>
<dbReference type="SUPFAM" id="SSF48452">
    <property type="entry name" value="TPR-like"/>
    <property type="match status" value="1"/>
</dbReference>
<gene>
    <name evidence="1" type="ORF">METZ01_LOCUS272304</name>
</gene>
<feature type="non-terminal residue" evidence="1">
    <location>
        <position position="338"/>
    </location>
</feature>
<proteinExistence type="predicted"/>
<sequence length="338" mass="37789">MFLSRIRLFALIVFVILTADFAQATTPKNPATKLGTVSFPTSGTGQAQQHFLRGVAALHSFWFTEALDAFQQSTEADPHFAMGYWGQAMAHNHPLWEEQEALLAKAALSKIPDIANLTRREQDYIHAVRLLYGDGKKPIRDKAYSKAMEKIYGNYPDDLEAACFYSLSLLGLARNAENKLQLQVESGAIALEVFQKSPDHPCAAHYAIHAFDNPDLARLALPSAKRFAKIAPASPHAQHMPAHIFVQLGMWPQAVTSNKNGWTTSVDWVERKNLPKSERGYHSLQWLHYATLQQGLIKDAATVFAIQQKDMREGIQSKSNLRASKYYPRMLAAAIIET</sequence>
<protein>
    <submittedName>
        <fullName evidence="1">Uncharacterized protein</fullName>
    </submittedName>
</protein>
<dbReference type="PANTHER" id="PTHR45588:SF1">
    <property type="entry name" value="WW DOMAIN-CONTAINING PROTEIN"/>
    <property type="match status" value="1"/>
</dbReference>